<dbReference type="GO" id="GO:0005789">
    <property type="term" value="C:endoplasmic reticulum membrane"/>
    <property type="evidence" value="ECO:0007669"/>
    <property type="project" value="UniProtKB-SubCell"/>
</dbReference>
<dbReference type="PANTHER" id="PTHR24291:SF177">
    <property type="entry name" value="CYTOCHROME P450 4AA1-RELATED"/>
    <property type="match status" value="1"/>
</dbReference>
<dbReference type="AlphaFoldDB" id="A0A834IK56"/>
<keyword evidence="10 12" id="KW-0503">Monooxygenase</keyword>
<evidence type="ECO:0000313" key="14">
    <source>
        <dbReference type="Proteomes" id="UP000625711"/>
    </source>
</evidence>
<keyword evidence="7 11" id="KW-0479">Metal-binding</keyword>
<evidence type="ECO:0000256" key="12">
    <source>
        <dbReference type="RuleBase" id="RU000461"/>
    </source>
</evidence>
<dbReference type="InterPro" id="IPR050196">
    <property type="entry name" value="Cytochrome_P450_Monoox"/>
</dbReference>
<dbReference type="GO" id="GO:0020037">
    <property type="term" value="F:heme binding"/>
    <property type="evidence" value="ECO:0007669"/>
    <property type="project" value="InterPro"/>
</dbReference>
<evidence type="ECO:0008006" key="15">
    <source>
        <dbReference type="Google" id="ProtNLM"/>
    </source>
</evidence>
<evidence type="ECO:0000256" key="9">
    <source>
        <dbReference type="ARBA" id="ARBA00023004"/>
    </source>
</evidence>
<evidence type="ECO:0000256" key="10">
    <source>
        <dbReference type="ARBA" id="ARBA00023033"/>
    </source>
</evidence>
<dbReference type="InterPro" id="IPR002403">
    <property type="entry name" value="Cyt_P450_E_grp-IV"/>
</dbReference>
<gene>
    <name evidence="13" type="ORF">GWI33_007523</name>
</gene>
<comment type="subcellular location">
    <subcellularLocation>
        <location evidence="4">Endoplasmic reticulum membrane</location>
        <topology evidence="4">Peripheral membrane protein</topology>
    </subcellularLocation>
    <subcellularLocation>
        <location evidence="3">Microsome membrane</location>
        <topology evidence="3">Peripheral membrane protein</topology>
    </subcellularLocation>
</comment>
<dbReference type="PROSITE" id="PS00086">
    <property type="entry name" value="CYTOCHROME_P450"/>
    <property type="match status" value="1"/>
</dbReference>
<keyword evidence="14" id="KW-1185">Reference proteome</keyword>
<reference evidence="13" key="1">
    <citation type="submission" date="2020-08" db="EMBL/GenBank/DDBJ databases">
        <title>Genome sequencing and assembly of the red palm weevil Rhynchophorus ferrugineus.</title>
        <authorList>
            <person name="Dias G.B."/>
            <person name="Bergman C.M."/>
            <person name="Manee M."/>
        </authorList>
    </citation>
    <scope>NUCLEOTIDE SEQUENCE</scope>
    <source>
        <strain evidence="13">AA-2017</strain>
        <tissue evidence="13">Whole larva</tissue>
    </source>
</reference>
<feature type="binding site" description="axial binding residue" evidence="11">
    <location>
        <position position="427"/>
    </location>
    <ligand>
        <name>heme</name>
        <dbReference type="ChEBI" id="CHEBI:30413"/>
    </ligand>
    <ligandPart>
        <name>Fe</name>
        <dbReference type="ChEBI" id="CHEBI:18248"/>
    </ligandPart>
</feature>
<organism evidence="13 14">
    <name type="scientific">Rhynchophorus ferrugineus</name>
    <name type="common">Red palm weevil</name>
    <name type="synonym">Curculio ferrugineus</name>
    <dbReference type="NCBI Taxonomy" id="354439"/>
    <lineage>
        <taxon>Eukaryota</taxon>
        <taxon>Metazoa</taxon>
        <taxon>Ecdysozoa</taxon>
        <taxon>Arthropoda</taxon>
        <taxon>Hexapoda</taxon>
        <taxon>Insecta</taxon>
        <taxon>Pterygota</taxon>
        <taxon>Neoptera</taxon>
        <taxon>Endopterygota</taxon>
        <taxon>Coleoptera</taxon>
        <taxon>Polyphaga</taxon>
        <taxon>Cucujiformia</taxon>
        <taxon>Curculionidae</taxon>
        <taxon>Dryophthorinae</taxon>
        <taxon>Rhynchophorus</taxon>
    </lineage>
</organism>
<dbReference type="GO" id="GO:0016705">
    <property type="term" value="F:oxidoreductase activity, acting on paired donors, with incorporation or reduction of molecular oxygen"/>
    <property type="evidence" value="ECO:0007669"/>
    <property type="project" value="InterPro"/>
</dbReference>
<evidence type="ECO:0000256" key="1">
    <source>
        <dbReference type="ARBA" id="ARBA00001971"/>
    </source>
</evidence>
<dbReference type="EMBL" id="JAACXV010000373">
    <property type="protein sequence ID" value="KAF7279205.1"/>
    <property type="molecule type" value="Genomic_DNA"/>
</dbReference>
<sequence length="461" mass="53335">MEKCIVTPISYIYFVIRRIFQSITRYIKCVALALRLPGPEGAPIVGFIPKLRDNKFLEDLGTNASNYFGPIFRIWILFMPFVFIYEPEDLKAVLAHGRTSEKSFFYRIMHTFIGDGLITSNGEKWKRNRKFIQPYFQNNFLQNYYEIFSRCSLKLVQNVNNRRQVKVTELINDCVLGILHEAILGVPSGETKNSPFRKGELLLLKRILKPWLLLDGVFKCSGMSKREKKQQSALHQYVKRLLDQRLDDRKDNQINWNTCLLDYFIDLMETTDFTQEDLLNECVTFMLAGQDSVGATIAFCLYYLARNQSIQEKLFQEIDIVTRSNNSGKIDMDQVMRMPYLEQCIKETLRLAPSVPVISRVLTKDVALANYVLPAGLNIFISPFMTHRLPHIFPNPVVFDPDRFSEEGLKNIPSYAFIPFSAGSRNCIGYKFAYLEIKNIIAMLLQSHPESKFRCNVGVRT</sequence>
<dbReference type="InterPro" id="IPR036396">
    <property type="entry name" value="Cyt_P450_sf"/>
</dbReference>
<dbReference type="Gene3D" id="1.10.630.10">
    <property type="entry name" value="Cytochrome P450"/>
    <property type="match status" value="1"/>
</dbReference>
<evidence type="ECO:0000313" key="13">
    <source>
        <dbReference type="EMBL" id="KAF7279205.1"/>
    </source>
</evidence>
<evidence type="ECO:0000256" key="5">
    <source>
        <dbReference type="ARBA" id="ARBA00010617"/>
    </source>
</evidence>
<dbReference type="InterPro" id="IPR001128">
    <property type="entry name" value="Cyt_P450"/>
</dbReference>
<evidence type="ECO:0000256" key="3">
    <source>
        <dbReference type="ARBA" id="ARBA00004174"/>
    </source>
</evidence>
<name>A0A834IK56_RHYFE</name>
<evidence type="ECO:0000256" key="6">
    <source>
        <dbReference type="ARBA" id="ARBA00022617"/>
    </source>
</evidence>
<dbReference type="Pfam" id="PF00067">
    <property type="entry name" value="p450"/>
    <property type="match status" value="1"/>
</dbReference>
<dbReference type="PANTHER" id="PTHR24291">
    <property type="entry name" value="CYTOCHROME P450 FAMILY 4"/>
    <property type="match status" value="1"/>
</dbReference>
<keyword evidence="6 11" id="KW-0349">Heme</keyword>
<comment type="cofactor">
    <cofactor evidence="1 11">
        <name>heme</name>
        <dbReference type="ChEBI" id="CHEBI:30413"/>
    </cofactor>
</comment>
<dbReference type="SUPFAM" id="SSF48264">
    <property type="entry name" value="Cytochrome P450"/>
    <property type="match status" value="1"/>
</dbReference>
<comment type="caution">
    <text evidence="13">The sequence shown here is derived from an EMBL/GenBank/DDBJ whole genome shotgun (WGS) entry which is preliminary data.</text>
</comment>
<dbReference type="PRINTS" id="PR00465">
    <property type="entry name" value="EP450IV"/>
</dbReference>
<evidence type="ECO:0000256" key="2">
    <source>
        <dbReference type="ARBA" id="ARBA00003690"/>
    </source>
</evidence>
<evidence type="ECO:0000256" key="7">
    <source>
        <dbReference type="ARBA" id="ARBA00022723"/>
    </source>
</evidence>
<protein>
    <recommendedName>
        <fullName evidence="15">Cytochrome P450 4aa1</fullName>
    </recommendedName>
</protein>
<comment type="similarity">
    <text evidence="5 12">Belongs to the cytochrome P450 family.</text>
</comment>
<dbReference type="GO" id="GO:0005506">
    <property type="term" value="F:iron ion binding"/>
    <property type="evidence" value="ECO:0007669"/>
    <property type="project" value="InterPro"/>
</dbReference>
<evidence type="ECO:0000256" key="8">
    <source>
        <dbReference type="ARBA" id="ARBA00023002"/>
    </source>
</evidence>
<keyword evidence="8 12" id="KW-0560">Oxidoreductase</keyword>
<proteinExistence type="inferred from homology"/>
<evidence type="ECO:0000256" key="11">
    <source>
        <dbReference type="PIRSR" id="PIRSR602403-1"/>
    </source>
</evidence>
<dbReference type="Proteomes" id="UP000625711">
    <property type="component" value="Unassembled WGS sequence"/>
</dbReference>
<evidence type="ECO:0000256" key="4">
    <source>
        <dbReference type="ARBA" id="ARBA00004406"/>
    </source>
</evidence>
<dbReference type="InterPro" id="IPR017972">
    <property type="entry name" value="Cyt_P450_CS"/>
</dbReference>
<dbReference type="GO" id="GO:0004497">
    <property type="term" value="F:monooxygenase activity"/>
    <property type="evidence" value="ECO:0007669"/>
    <property type="project" value="UniProtKB-KW"/>
</dbReference>
<accession>A0A834IK56</accession>
<keyword evidence="9 11" id="KW-0408">Iron</keyword>
<dbReference type="OrthoDB" id="1470350at2759"/>
<comment type="function">
    <text evidence="2">May be involved in the metabolism of insect hormones and in the breakdown of synthetic insecticides.</text>
</comment>
<dbReference type="PRINTS" id="PR00385">
    <property type="entry name" value="P450"/>
</dbReference>